<sequence>MSSAGHHHHHHAHGHAHGHAPQNHGHQDRAEANRAHFNEHTHLFNEWPHAKERRERTIEALLKYNTLDKENTTVLEFACGTGLISAGILPHVKSVLGVDISDEAVKLFNERSEKEGVLDRCRGIAVNIETDKGALQGQKFDMIFCSSSYHHFENPSAITKLLAGYLKPTGTLVVIDHLATGDAIPDSHKHIVAVQGFSEEDMKRIFGEGGLEMTLYEVIRSSEEGDRELFVAKGVLKE</sequence>
<dbReference type="AlphaFoldDB" id="A8N0P2"/>
<evidence type="ECO:0000256" key="1">
    <source>
        <dbReference type="ARBA" id="ARBA00022679"/>
    </source>
</evidence>
<keyword evidence="5" id="KW-1185">Reference proteome</keyword>
<dbReference type="KEGG" id="cci:CC1G_04345"/>
<dbReference type="GO" id="GO:0016740">
    <property type="term" value="F:transferase activity"/>
    <property type="evidence" value="ECO:0007669"/>
    <property type="project" value="UniProtKB-KW"/>
</dbReference>
<accession>A8N0P2</accession>
<dbReference type="EMBL" id="AACS02000001">
    <property type="protein sequence ID" value="EAU93366.1"/>
    <property type="molecule type" value="Genomic_DNA"/>
</dbReference>
<dbReference type="PANTHER" id="PTHR43861">
    <property type="entry name" value="TRANS-ACONITATE 2-METHYLTRANSFERASE-RELATED"/>
    <property type="match status" value="1"/>
</dbReference>
<dbReference type="GeneID" id="6004796"/>
<evidence type="ECO:0000313" key="5">
    <source>
        <dbReference type="Proteomes" id="UP000001861"/>
    </source>
</evidence>
<dbReference type="STRING" id="240176.A8N0P2"/>
<gene>
    <name evidence="4" type="ORF">CC1G_04345</name>
</gene>
<dbReference type="eggNOG" id="KOG1270">
    <property type="taxonomic scope" value="Eukaryota"/>
</dbReference>
<protein>
    <recommendedName>
        <fullName evidence="3">Methyltransferase domain-containing protein</fullName>
    </recommendedName>
</protein>
<dbReference type="PANTHER" id="PTHR43861:SF3">
    <property type="entry name" value="PUTATIVE (AFU_ORTHOLOGUE AFUA_2G14390)-RELATED"/>
    <property type="match status" value="1"/>
</dbReference>
<feature type="domain" description="Methyltransferase" evidence="3">
    <location>
        <begin position="69"/>
        <end position="184"/>
    </location>
</feature>
<proteinExistence type="predicted"/>
<dbReference type="OMA" id="WRWCSER"/>
<dbReference type="Pfam" id="PF13847">
    <property type="entry name" value="Methyltransf_31"/>
    <property type="match status" value="1"/>
</dbReference>
<dbReference type="Gene3D" id="3.40.50.150">
    <property type="entry name" value="Vaccinia Virus protein VP39"/>
    <property type="match status" value="1"/>
</dbReference>
<dbReference type="OrthoDB" id="3647at2759"/>
<dbReference type="CDD" id="cd02440">
    <property type="entry name" value="AdoMet_MTases"/>
    <property type="match status" value="1"/>
</dbReference>
<dbReference type="SUPFAM" id="SSF53335">
    <property type="entry name" value="S-adenosyl-L-methionine-dependent methyltransferases"/>
    <property type="match status" value="1"/>
</dbReference>
<name>A8N0P2_COPC7</name>
<evidence type="ECO:0000259" key="3">
    <source>
        <dbReference type="Pfam" id="PF13847"/>
    </source>
</evidence>
<evidence type="ECO:0000256" key="2">
    <source>
        <dbReference type="SAM" id="MobiDB-lite"/>
    </source>
</evidence>
<evidence type="ECO:0000313" key="4">
    <source>
        <dbReference type="EMBL" id="EAU93366.1"/>
    </source>
</evidence>
<comment type="caution">
    <text evidence="4">The sequence shown here is derived from an EMBL/GenBank/DDBJ whole genome shotgun (WGS) entry which is preliminary data.</text>
</comment>
<dbReference type="RefSeq" id="XP_001828374.1">
    <property type="nucleotide sequence ID" value="XM_001828322.2"/>
</dbReference>
<dbReference type="InterPro" id="IPR029063">
    <property type="entry name" value="SAM-dependent_MTases_sf"/>
</dbReference>
<feature type="region of interest" description="Disordered" evidence="2">
    <location>
        <begin position="1"/>
        <end position="29"/>
    </location>
</feature>
<dbReference type="Proteomes" id="UP000001861">
    <property type="component" value="Unassembled WGS sequence"/>
</dbReference>
<dbReference type="VEuPathDB" id="FungiDB:CC1G_04345"/>
<reference evidence="4 5" key="1">
    <citation type="journal article" date="2010" name="Proc. Natl. Acad. Sci. U.S.A.">
        <title>Insights into evolution of multicellular fungi from the assembled chromosomes of the mushroom Coprinopsis cinerea (Coprinus cinereus).</title>
        <authorList>
            <person name="Stajich J.E."/>
            <person name="Wilke S.K."/>
            <person name="Ahren D."/>
            <person name="Au C.H."/>
            <person name="Birren B.W."/>
            <person name="Borodovsky M."/>
            <person name="Burns C."/>
            <person name="Canback B."/>
            <person name="Casselton L.A."/>
            <person name="Cheng C.K."/>
            <person name="Deng J."/>
            <person name="Dietrich F.S."/>
            <person name="Fargo D.C."/>
            <person name="Farman M.L."/>
            <person name="Gathman A.C."/>
            <person name="Goldberg J."/>
            <person name="Guigo R."/>
            <person name="Hoegger P.J."/>
            <person name="Hooker J.B."/>
            <person name="Huggins A."/>
            <person name="James T.Y."/>
            <person name="Kamada T."/>
            <person name="Kilaru S."/>
            <person name="Kodira C."/>
            <person name="Kues U."/>
            <person name="Kupfer D."/>
            <person name="Kwan H.S."/>
            <person name="Lomsadze A."/>
            <person name="Li W."/>
            <person name="Lilly W.W."/>
            <person name="Ma L.J."/>
            <person name="Mackey A.J."/>
            <person name="Manning G."/>
            <person name="Martin F."/>
            <person name="Muraguchi H."/>
            <person name="Natvig D.O."/>
            <person name="Palmerini H."/>
            <person name="Ramesh M.A."/>
            <person name="Rehmeyer C.J."/>
            <person name="Roe B.A."/>
            <person name="Shenoy N."/>
            <person name="Stanke M."/>
            <person name="Ter-Hovhannisyan V."/>
            <person name="Tunlid A."/>
            <person name="Velagapudi R."/>
            <person name="Vision T.J."/>
            <person name="Zeng Q."/>
            <person name="Zolan M.E."/>
            <person name="Pukkila P.J."/>
        </authorList>
    </citation>
    <scope>NUCLEOTIDE SEQUENCE [LARGE SCALE GENOMIC DNA]</scope>
    <source>
        <strain evidence="5">Okayama-7 / 130 / ATCC MYA-4618 / FGSC 9003</strain>
    </source>
</reference>
<feature type="compositionally biased region" description="Basic residues" evidence="2">
    <location>
        <begin position="1"/>
        <end position="18"/>
    </location>
</feature>
<dbReference type="InParanoid" id="A8N0P2"/>
<dbReference type="InterPro" id="IPR025714">
    <property type="entry name" value="Methyltranfer_dom"/>
</dbReference>
<organism evidence="4 5">
    <name type="scientific">Coprinopsis cinerea (strain Okayama-7 / 130 / ATCC MYA-4618 / FGSC 9003)</name>
    <name type="common">Inky cap fungus</name>
    <name type="synonym">Hormographiella aspergillata</name>
    <dbReference type="NCBI Taxonomy" id="240176"/>
    <lineage>
        <taxon>Eukaryota</taxon>
        <taxon>Fungi</taxon>
        <taxon>Dikarya</taxon>
        <taxon>Basidiomycota</taxon>
        <taxon>Agaricomycotina</taxon>
        <taxon>Agaricomycetes</taxon>
        <taxon>Agaricomycetidae</taxon>
        <taxon>Agaricales</taxon>
        <taxon>Agaricineae</taxon>
        <taxon>Psathyrellaceae</taxon>
        <taxon>Coprinopsis</taxon>
    </lineage>
</organism>
<keyword evidence="1" id="KW-0808">Transferase</keyword>